<evidence type="ECO:0000256" key="1">
    <source>
        <dbReference type="SAM" id="MobiDB-lite"/>
    </source>
</evidence>
<protein>
    <submittedName>
        <fullName evidence="2">Uncharacterized protein</fullName>
    </submittedName>
</protein>
<proteinExistence type="predicted"/>
<feature type="region of interest" description="Disordered" evidence="1">
    <location>
        <begin position="1"/>
        <end position="41"/>
    </location>
</feature>
<dbReference type="EMBL" id="GBRH01239126">
    <property type="protein sequence ID" value="JAD58769.1"/>
    <property type="molecule type" value="Transcribed_RNA"/>
</dbReference>
<dbReference type="AlphaFoldDB" id="A0A0A9B440"/>
<name>A0A0A9B440_ARUDO</name>
<organism evidence="2">
    <name type="scientific">Arundo donax</name>
    <name type="common">Giant reed</name>
    <name type="synonym">Donax arundinaceus</name>
    <dbReference type="NCBI Taxonomy" id="35708"/>
    <lineage>
        <taxon>Eukaryota</taxon>
        <taxon>Viridiplantae</taxon>
        <taxon>Streptophyta</taxon>
        <taxon>Embryophyta</taxon>
        <taxon>Tracheophyta</taxon>
        <taxon>Spermatophyta</taxon>
        <taxon>Magnoliopsida</taxon>
        <taxon>Liliopsida</taxon>
        <taxon>Poales</taxon>
        <taxon>Poaceae</taxon>
        <taxon>PACMAD clade</taxon>
        <taxon>Arundinoideae</taxon>
        <taxon>Arundineae</taxon>
        <taxon>Arundo</taxon>
    </lineage>
</organism>
<reference evidence="2" key="1">
    <citation type="submission" date="2014-09" db="EMBL/GenBank/DDBJ databases">
        <authorList>
            <person name="Magalhaes I.L.F."/>
            <person name="Oliveira U."/>
            <person name="Santos F.R."/>
            <person name="Vidigal T.H.D.A."/>
            <person name="Brescovit A.D."/>
            <person name="Santos A.J."/>
        </authorList>
    </citation>
    <scope>NUCLEOTIDE SEQUENCE</scope>
    <source>
        <tissue evidence="2">Shoot tissue taken approximately 20 cm above the soil surface</tissue>
    </source>
</reference>
<feature type="compositionally biased region" description="Basic and acidic residues" evidence="1">
    <location>
        <begin position="29"/>
        <end position="41"/>
    </location>
</feature>
<accession>A0A0A9B440</accession>
<evidence type="ECO:0000313" key="2">
    <source>
        <dbReference type="EMBL" id="JAD58769.1"/>
    </source>
</evidence>
<reference evidence="2" key="2">
    <citation type="journal article" date="2015" name="Data Brief">
        <title>Shoot transcriptome of the giant reed, Arundo donax.</title>
        <authorList>
            <person name="Barrero R.A."/>
            <person name="Guerrero F.D."/>
            <person name="Moolhuijzen P."/>
            <person name="Goolsby J.A."/>
            <person name="Tidwell J."/>
            <person name="Bellgard S.E."/>
            <person name="Bellgard M.I."/>
        </authorList>
    </citation>
    <scope>NUCLEOTIDE SEQUENCE</scope>
    <source>
        <tissue evidence="2">Shoot tissue taken approximately 20 cm above the soil surface</tissue>
    </source>
</reference>
<sequence length="41" mass="4213">MPCSSPPAAAKRSEPNLERGLGGDGLVRGGEERELHGAGRP</sequence>